<keyword evidence="1" id="KW-0134">Cell wall</keyword>
<keyword evidence="9" id="KW-1185">Reference proteome</keyword>
<proteinExistence type="predicted"/>
<dbReference type="eggNOG" id="ENOG5033R50">
    <property type="taxonomic scope" value="Bacteria"/>
</dbReference>
<evidence type="ECO:0000256" key="4">
    <source>
        <dbReference type="ARBA" id="ARBA00023088"/>
    </source>
</evidence>
<dbReference type="BioCyc" id="SPNE373153:G1G6V-88-MONOMER"/>
<accession>A0A0H2ZM01</accession>
<dbReference type="Proteomes" id="UP000001452">
    <property type="component" value="Chromosome"/>
</dbReference>
<evidence type="ECO:0000256" key="6">
    <source>
        <dbReference type="SAM" id="Phobius"/>
    </source>
</evidence>
<evidence type="ECO:0000256" key="1">
    <source>
        <dbReference type="ARBA" id="ARBA00022512"/>
    </source>
</evidence>
<evidence type="ECO:0000256" key="3">
    <source>
        <dbReference type="ARBA" id="ARBA00022729"/>
    </source>
</evidence>
<feature type="region of interest" description="Disordered" evidence="5">
    <location>
        <begin position="1059"/>
        <end position="1099"/>
    </location>
</feature>
<dbReference type="AlphaFoldDB" id="A0A0H2ZM01"/>
<dbReference type="PROSITE" id="PS50847">
    <property type="entry name" value="GRAM_POS_ANCHORING"/>
    <property type="match status" value="1"/>
</dbReference>
<feature type="compositionally biased region" description="Low complexity" evidence="5">
    <location>
        <begin position="1062"/>
        <end position="1073"/>
    </location>
</feature>
<name>A0A0H2ZM01_STRP2</name>
<dbReference type="Pfam" id="PF11966">
    <property type="entry name" value="SSURE"/>
    <property type="match status" value="6"/>
</dbReference>
<dbReference type="PaxDb" id="373153-SPD_0080"/>
<evidence type="ECO:0000259" key="7">
    <source>
        <dbReference type="PROSITE" id="PS50847"/>
    </source>
</evidence>
<keyword evidence="3" id="KW-0732">Signal</keyword>
<dbReference type="EMBL" id="CP000410">
    <property type="protein sequence ID" value="ABJ53732.1"/>
    <property type="molecule type" value="Genomic_DNA"/>
</dbReference>
<feature type="region of interest" description="Disordered" evidence="5">
    <location>
        <begin position="41"/>
        <end position="122"/>
    </location>
</feature>
<dbReference type="Pfam" id="PF04650">
    <property type="entry name" value="YSIRK_signal"/>
    <property type="match status" value="1"/>
</dbReference>
<feature type="transmembrane region" description="Helical" evidence="6">
    <location>
        <begin position="1135"/>
        <end position="1154"/>
    </location>
</feature>
<dbReference type="NCBIfam" id="TIGR01168">
    <property type="entry name" value="YSIRK_signal"/>
    <property type="match status" value="1"/>
</dbReference>
<dbReference type="KEGG" id="spd:SPD_0080"/>
<feature type="domain" description="Gram-positive cocci surface proteins LPxTG" evidence="7">
    <location>
        <begin position="1125"/>
        <end position="1161"/>
    </location>
</feature>
<keyword evidence="6" id="KW-0472">Membrane</keyword>
<evidence type="ECO:0000256" key="2">
    <source>
        <dbReference type="ARBA" id="ARBA00022525"/>
    </source>
</evidence>
<keyword evidence="6" id="KW-0812">Transmembrane</keyword>
<protein>
    <submittedName>
        <fullName evidence="8">Cell wall surface anchor family protein</fullName>
    </submittedName>
</protein>
<feature type="compositionally biased region" description="Basic and acidic residues" evidence="5">
    <location>
        <begin position="58"/>
        <end position="70"/>
    </location>
</feature>
<reference evidence="8 9" key="1">
    <citation type="journal article" date="2007" name="J. Bacteriol.">
        <title>Genome sequence of Avery's virulent serotype 2 strain D39 of Streptococcus pneumoniae and comparison with that of unencapsulated laboratory strain R6.</title>
        <authorList>
            <person name="Lanie J.A."/>
            <person name="Ng W.L."/>
            <person name="Kazmierczak K.M."/>
            <person name="Andrzejewski T.M."/>
            <person name="Davidsen T.M."/>
            <person name="Wayne K.J."/>
            <person name="Tettelin H."/>
            <person name="Glass J.I."/>
            <person name="Winkler M.E."/>
        </authorList>
    </citation>
    <scope>NUCLEOTIDE SEQUENCE [LARGE SCALE GENOMIC DNA]</scope>
    <source>
        <strain evidence="9">D39 / NCTC 7466</strain>
    </source>
</reference>
<dbReference type="NCBIfam" id="TIGR01167">
    <property type="entry name" value="LPXTG_anchor"/>
    <property type="match status" value="1"/>
</dbReference>
<keyword evidence="6" id="KW-1133">Transmembrane helix</keyword>
<gene>
    <name evidence="8" type="ordered locus">SPD_0080</name>
</gene>
<feature type="compositionally biased region" description="Polar residues" evidence="5">
    <location>
        <begin position="1075"/>
        <end position="1099"/>
    </location>
</feature>
<dbReference type="HOGENOM" id="CLU_008941_0_0_9"/>
<keyword evidence="4" id="KW-0572">Peptidoglycan-anchor</keyword>
<dbReference type="InterPro" id="IPR019931">
    <property type="entry name" value="LPXTG_anchor"/>
</dbReference>
<evidence type="ECO:0000256" key="5">
    <source>
        <dbReference type="SAM" id="MobiDB-lite"/>
    </source>
</evidence>
<dbReference type="Pfam" id="PF00746">
    <property type="entry name" value="Gram_pos_anchor"/>
    <property type="match status" value="1"/>
</dbReference>
<organism evidence="8 9">
    <name type="scientific">Streptococcus pneumoniae serotype 2 (strain D39 / NCTC 7466)</name>
    <dbReference type="NCBI Taxonomy" id="373153"/>
    <lineage>
        <taxon>Bacteria</taxon>
        <taxon>Bacillati</taxon>
        <taxon>Bacillota</taxon>
        <taxon>Bacilli</taxon>
        <taxon>Lactobacillales</taxon>
        <taxon>Streptococcaceae</taxon>
        <taxon>Streptococcus</taxon>
    </lineage>
</organism>
<dbReference type="RefSeq" id="WP_000671444.1">
    <property type="nucleotide sequence ID" value="NC_008533.2"/>
</dbReference>
<feature type="compositionally biased region" description="Basic and acidic residues" evidence="5">
    <location>
        <begin position="110"/>
        <end position="119"/>
    </location>
</feature>
<dbReference type="NCBIfam" id="NF038031">
    <property type="entry name" value="PavB_Nterm"/>
    <property type="match status" value="1"/>
</dbReference>
<sequence>MKFNPNQRYTRWSIRRLSVGVASVVVASGFFVLVGQPSSVRADVVNPTPGQVLPEETSGTKEGDLSEKPGDTVLTQAKPEGVTGNTNSLPTPTERTEVSEETNSSSLDTLFEKDEEAQKNPELTDVLKETVDTADVDGTQASPAETTPEQVKGGVKENTKDSIDVPAAYLEKAEGKGPFTAGVNQVIPYELFAGDGMLTRLLLKASDNAPWSDNGTAKNPALPPLEGLTKGKYFYEVDLNGNTVGKQGQALIDQLRANGTQTYKATVKVYGNKDGKADLTNLVATKNVDININGLVAKETVEKAVADNVKDSIDVPAAYLEKAKGEGPFTAGVNHVIPYELFAGDGMLTRLLLKASDKAPWSDNGDAKNPALSPLGENVKTKGQYFYQVALDGNVAGKEKQALIDQFRANGTQTYSATVNVYGNKDGKPDLDNIVATKKVTININGLISKETVQKAVADNVKDSIDVPAAYLEKAKGEGPFTAGVNHVIPYELFAGDGMLTRLLLKASDKAPWSDNGDAKNPALSPLGENVKTKGQYFYQVALDGNVAGKEKQALIDQFRANGTQTYSATVNVYGNKDGKPDLDNIVATKKVTININGLISKETVQKAVADNVKDSIDVPAAYLEKAKGEGPFTAGVNHVIPYELFAGDGMLTRLLLKASDKAPWSDNGDAKNPALSPLGENVKTKGQYFYQVALDGNVAGKEKQALIDQFRANGTQTYSATVNVYGNKDGKPDLDNIVATKKVTININGLISKETVQKAVADNVKDSIDVPAAYLEKAKGEGPFTAGVNHVIPYELFAGGGMLTRLLLKASDKAPWSDNGDAKNPALSPLGENVKTKGQYFYQLALDGNVAGKEKQALIDQFRANGTQTYSATVNVYGNKDGKPDLDNIVATKKVTININGLISKETVEKAVADNVKDSIDVPAAYLEKAKGEGPFTAGVNHVIPYELFAGDGMLTRLLLKASDKAPWSDNGDAKNPALSPLGENVKTKGQYFYQLALDGNVAGKEKQALIDQFRANGTQTYSATVNVYGNKDGKPDLDNIVATKKVTIKINVKETSDTANGSLSPSNSGSGVTPMNHNHATGTTDSMPADTMTSSTNTMAGENMAASANKMSDTMMSEDKAMLPNTGETQTSMASIGFLGLALAGLLGGLGLKNKKEEN</sequence>
<keyword evidence="2" id="KW-0964">Secreted</keyword>
<dbReference type="InterPro" id="IPR021021">
    <property type="entry name" value="Fibronectin-binding_SSURE"/>
</dbReference>
<evidence type="ECO:0000313" key="8">
    <source>
        <dbReference type="EMBL" id="ABJ53732.1"/>
    </source>
</evidence>
<dbReference type="InterPro" id="IPR005877">
    <property type="entry name" value="YSIRK_signal_dom"/>
</dbReference>
<feature type="compositionally biased region" description="Polar residues" evidence="5">
    <location>
        <begin position="83"/>
        <end position="93"/>
    </location>
</feature>
<evidence type="ECO:0000313" key="9">
    <source>
        <dbReference type="Proteomes" id="UP000001452"/>
    </source>
</evidence>